<dbReference type="EMBL" id="RCMG01000261">
    <property type="protein sequence ID" value="KAG2858193.1"/>
    <property type="molecule type" value="Genomic_DNA"/>
</dbReference>
<dbReference type="AlphaFoldDB" id="A0A8T0Z6Z1"/>
<evidence type="ECO:0000313" key="7">
    <source>
        <dbReference type="Proteomes" id="UP000735874"/>
    </source>
</evidence>
<organism evidence="2 7">
    <name type="scientific">Phytophthora cactorum</name>
    <dbReference type="NCBI Taxonomy" id="29920"/>
    <lineage>
        <taxon>Eukaryota</taxon>
        <taxon>Sar</taxon>
        <taxon>Stramenopiles</taxon>
        <taxon>Oomycota</taxon>
        <taxon>Peronosporomycetes</taxon>
        <taxon>Peronosporales</taxon>
        <taxon>Peronosporaceae</taxon>
        <taxon>Phytophthora</taxon>
    </lineage>
</organism>
<dbReference type="VEuPathDB" id="FungiDB:PC110_g22101"/>
<dbReference type="EMBL" id="RCMK01002201">
    <property type="protein sequence ID" value="KAG2883654.1"/>
    <property type="molecule type" value="Genomic_DNA"/>
</dbReference>
<evidence type="ECO:0000313" key="2">
    <source>
        <dbReference type="EMBL" id="KAG2858193.1"/>
    </source>
</evidence>
<dbReference type="Proteomes" id="UP000736787">
    <property type="component" value="Unassembled WGS sequence"/>
</dbReference>
<accession>A0A8T0Z6Z1</accession>
<evidence type="ECO:0000313" key="5">
    <source>
        <dbReference type="EMBL" id="KAG2958688.1"/>
    </source>
</evidence>
<sequence length="70" mass="8243">MTDKFMGARSARSRRAYVHSDEFDYNFVVPKHLVTKVNAVVEEERNKRSKRSYFANDSSQNTLKEQQTRS</sequence>
<evidence type="ECO:0000256" key="1">
    <source>
        <dbReference type="SAM" id="MobiDB-lite"/>
    </source>
</evidence>
<protein>
    <submittedName>
        <fullName evidence="2">Uncharacterized protein</fullName>
    </submittedName>
</protein>
<gene>
    <name evidence="2" type="ORF">PC113_g10019</name>
    <name evidence="3" type="ORF">PC115_g24540</name>
    <name evidence="4" type="ORF">PC117_g25977</name>
    <name evidence="5" type="ORF">PC118_g23399</name>
    <name evidence="6" type="ORF">PC129_g7695</name>
</gene>
<reference evidence="2" key="1">
    <citation type="submission" date="2018-10" db="EMBL/GenBank/DDBJ databases">
        <title>Effector identification in a new, highly contiguous assembly of the strawberry crown rot pathogen Phytophthora cactorum.</title>
        <authorList>
            <person name="Armitage A.D."/>
            <person name="Nellist C.F."/>
            <person name="Bates H."/>
            <person name="Vickerstaff R.J."/>
            <person name="Harrison R.J."/>
        </authorList>
    </citation>
    <scope>NUCLEOTIDE SEQUENCE</scope>
    <source>
        <strain evidence="2">15-7</strain>
        <strain evidence="3">4032</strain>
        <strain evidence="4">4040</strain>
        <strain evidence="5">P415</strain>
        <strain evidence="6">P421</strain>
    </source>
</reference>
<evidence type="ECO:0000313" key="6">
    <source>
        <dbReference type="EMBL" id="KAG3221576.1"/>
    </source>
</evidence>
<comment type="caution">
    <text evidence="2">The sequence shown here is derived from an EMBL/GenBank/DDBJ whole genome shotgun (WGS) entry which is preliminary data.</text>
</comment>
<evidence type="ECO:0000313" key="4">
    <source>
        <dbReference type="EMBL" id="KAG2883654.1"/>
    </source>
</evidence>
<dbReference type="Proteomes" id="UP000774804">
    <property type="component" value="Unassembled WGS sequence"/>
</dbReference>
<dbReference type="EMBL" id="RCMI01003349">
    <property type="protein sequence ID" value="KAG2872709.1"/>
    <property type="molecule type" value="Genomic_DNA"/>
</dbReference>
<dbReference type="EMBL" id="RCML01002184">
    <property type="protein sequence ID" value="KAG2958688.1"/>
    <property type="molecule type" value="Genomic_DNA"/>
</dbReference>
<proteinExistence type="predicted"/>
<dbReference type="Proteomes" id="UP000697107">
    <property type="component" value="Unassembled WGS sequence"/>
</dbReference>
<dbReference type="Proteomes" id="UP000735874">
    <property type="component" value="Unassembled WGS sequence"/>
</dbReference>
<feature type="region of interest" description="Disordered" evidence="1">
    <location>
        <begin position="45"/>
        <end position="70"/>
    </location>
</feature>
<evidence type="ECO:0000313" key="3">
    <source>
        <dbReference type="EMBL" id="KAG2872709.1"/>
    </source>
</evidence>
<feature type="compositionally biased region" description="Polar residues" evidence="1">
    <location>
        <begin position="55"/>
        <end position="70"/>
    </location>
</feature>
<dbReference type="EMBL" id="RCMV01000213">
    <property type="protein sequence ID" value="KAG3221576.1"/>
    <property type="molecule type" value="Genomic_DNA"/>
</dbReference>
<dbReference type="Proteomes" id="UP000760860">
    <property type="component" value="Unassembled WGS sequence"/>
</dbReference>
<name>A0A8T0Z6Z1_9STRA</name>